<organism evidence="1 2">
    <name type="scientific">Metabacillus herbersteinensis</name>
    <dbReference type="NCBI Taxonomy" id="283816"/>
    <lineage>
        <taxon>Bacteria</taxon>
        <taxon>Bacillati</taxon>
        <taxon>Bacillota</taxon>
        <taxon>Bacilli</taxon>
        <taxon>Bacillales</taxon>
        <taxon>Bacillaceae</taxon>
        <taxon>Metabacillus</taxon>
    </lineage>
</organism>
<evidence type="ECO:0000313" key="1">
    <source>
        <dbReference type="EMBL" id="MFC0274450.1"/>
    </source>
</evidence>
<dbReference type="RefSeq" id="WP_378938712.1">
    <property type="nucleotide sequence ID" value="NZ_JBHLVO010000036.1"/>
</dbReference>
<proteinExistence type="predicted"/>
<comment type="caution">
    <text evidence="1">The sequence shown here is derived from an EMBL/GenBank/DDBJ whole genome shotgun (WGS) entry which is preliminary data.</text>
</comment>
<evidence type="ECO:0000313" key="2">
    <source>
        <dbReference type="Proteomes" id="UP001589854"/>
    </source>
</evidence>
<sequence>MKLRRLSKWLSGNVCGVKQAYFMTTEFKTYPQIVWQDHVKPVKGQLELDINEQHAY</sequence>
<dbReference type="Proteomes" id="UP001589854">
    <property type="component" value="Unassembled WGS sequence"/>
</dbReference>
<reference evidence="1 2" key="1">
    <citation type="submission" date="2024-09" db="EMBL/GenBank/DDBJ databases">
        <authorList>
            <person name="Sun Q."/>
            <person name="Mori K."/>
        </authorList>
    </citation>
    <scope>NUCLEOTIDE SEQUENCE [LARGE SCALE GENOMIC DNA]</scope>
    <source>
        <strain evidence="1 2">CCM 7228</strain>
    </source>
</reference>
<gene>
    <name evidence="1" type="ORF">ACFFIX_24255</name>
</gene>
<name>A0ABV6GLS7_9BACI</name>
<accession>A0ABV6GLS7</accession>
<protein>
    <submittedName>
        <fullName evidence="1">Uncharacterized protein</fullName>
    </submittedName>
</protein>
<dbReference type="EMBL" id="JBHLVO010000036">
    <property type="protein sequence ID" value="MFC0274450.1"/>
    <property type="molecule type" value="Genomic_DNA"/>
</dbReference>
<keyword evidence="2" id="KW-1185">Reference proteome</keyword>